<feature type="transmembrane region" description="Helical" evidence="1">
    <location>
        <begin position="389"/>
        <end position="409"/>
    </location>
</feature>
<dbReference type="EMBL" id="JBJUIK010000013">
    <property type="protein sequence ID" value="KAL3507348.1"/>
    <property type="molecule type" value="Genomic_DNA"/>
</dbReference>
<dbReference type="PANTHER" id="PTHR37735:SF1">
    <property type="entry name" value="OS08G0567000 PROTEIN"/>
    <property type="match status" value="1"/>
</dbReference>
<organism evidence="3 4">
    <name type="scientific">Cinchona calisaya</name>
    <dbReference type="NCBI Taxonomy" id="153742"/>
    <lineage>
        <taxon>Eukaryota</taxon>
        <taxon>Viridiplantae</taxon>
        <taxon>Streptophyta</taxon>
        <taxon>Embryophyta</taxon>
        <taxon>Tracheophyta</taxon>
        <taxon>Spermatophyta</taxon>
        <taxon>Magnoliopsida</taxon>
        <taxon>eudicotyledons</taxon>
        <taxon>Gunneridae</taxon>
        <taxon>Pentapetalae</taxon>
        <taxon>asterids</taxon>
        <taxon>lamiids</taxon>
        <taxon>Gentianales</taxon>
        <taxon>Rubiaceae</taxon>
        <taxon>Cinchonoideae</taxon>
        <taxon>Cinchoneae</taxon>
        <taxon>Cinchona</taxon>
    </lineage>
</organism>
<feature type="transmembrane region" description="Helical" evidence="1">
    <location>
        <begin position="65"/>
        <end position="91"/>
    </location>
</feature>
<keyword evidence="1" id="KW-0472">Membrane</keyword>
<dbReference type="Pfam" id="PF25070">
    <property type="entry name" value="DUF7794"/>
    <property type="match status" value="1"/>
</dbReference>
<dbReference type="Proteomes" id="UP001630127">
    <property type="component" value="Unassembled WGS sequence"/>
</dbReference>
<keyword evidence="1" id="KW-1133">Transmembrane helix</keyword>
<protein>
    <recommendedName>
        <fullName evidence="2">DUF7794 domain-containing protein</fullName>
    </recommendedName>
</protein>
<feature type="domain" description="DUF7794" evidence="2">
    <location>
        <begin position="85"/>
        <end position="342"/>
    </location>
</feature>
<evidence type="ECO:0000259" key="2">
    <source>
        <dbReference type="Pfam" id="PF25070"/>
    </source>
</evidence>
<proteinExistence type="predicted"/>
<dbReference type="PANTHER" id="PTHR37735">
    <property type="entry name" value="OS08G0567000 PROTEIN"/>
    <property type="match status" value="1"/>
</dbReference>
<keyword evidence="4" id="KW-1185">Reference proteome</keyword>
<reference evidence="3 4" key="1">
    <citation type="submission" date="2024-11" db="EMBL/GenBank/DDBJ databases">
        <title>A near-complete genome assembly of Cinchona calisaya.</title>
        <authorList>
            <person name="Lian D.C."/>
            <person name="Zhao X.W."/>
            <person name="Wei L."/>
        </authorList>
    </citation>
    <scope>NUCLEOTIDE SEQUENCE [LARGE SCALE GENOMIC DNA]</scope>
    <source>
        <tissue evidence="3">Nenye</tissue>
    </source>
</reference>
<evidence type="ECO:0000256" key="1">
    <source>
        <dbReference type="SAM" id="Phobius"/>
    </source>
</evidence>
<dbReference type="InterPro" id="IPR056696">
    <property type="entry name" value="DUF7794"/>
</dbReference>
<dbReference type="AlphaFoldDB" id="A0ABD2YP83"/>
<comment type="caution">
    <text evidence="3">The sequence shown here is derived from an EMBL/GenBank/DDBJ whole genome shotgun (WGS) entry which is preliminary data.</text>
</comment>
<name>A0ABD2YP83_9GENT</name>
<evidence type="ECO:0000313" key="3">
    <source>
        <dbReference type="EMBL" id="KAL3507348.1"/>
    </source>
</evidence>
<gene>
    <name evidence="3" type="ORF">ACH5RR_032730</name>
</gene>
<keyword evidence="1" id="KW-0812">Transmembrane</keyword>
<evidence type="ECO:0000313" key="4">
    <source>
        <dbReference type="Proteomes" id="UP001630127"/>
    </source>
</evidence>
<sequence>MMKNGWAEVDASCGIRRGCEFGKSREWGYKGKEGMEEKEMMIEYHSPQVLNLPHPIMDPRNTALILLPIVLGLLALQSLLINVEAASVFFLDSPTHQYLRSSSDPNTLTPTDSVLLPDVGAAVSVLLGFAPPATLSAASSSKAPAVFALEVTGTKDSKLVGSRNNIFDGAIKSKVIVGDSKADIQLSDEDEVSEISLNNIPSFDSEALSSDKELHEFAFFLGGSFASKDLPLTGELTIPLAGDANLQLDLSKKAEREFINSLVILLRRVERAMLILEDLSGSGQKLAELISGTFDGIKALQEQYGTEGVTEQGVELFAISIEKIFDYLQARYKGQMVGVIIHGEEPESESKKLLNTVVASRPSPRWLEETKVPANSTLVSEAVLVRRTIAWITGILLIVATLLGIYFLLNMPLTRDTLLYSNVKLDQDFQAAV</sequence>
<accession>A0ABD2YP83</accession>